<evidence type="ECO:0000313" key="2">
    <source>
        <dbReference type="EMBL" id="PVY62348.1"/>
    </source>
</evidence>
<dbReference type="GO" id="GO:0051213">
    <property type="term" value="F:dioxygenase activity"/>
    <property type="evidence" value="ECO:0007669"/>
    <property type="project" value="UniProtKB-KW"/>
</dbReference>
<dbReference type="AlphaFoldDB" id="A0A2U1CMW5"/>
<gene>
    <name evidence="2" type="ORF">C7440_1841</name>
</gene>
<protein>
    <submittedName>
        <fullName evidence="2">Catechol 2,3-dioxygenase-like lactoylglutathione lyase family enzyme</fullName>
    </submittedName>
</protein>
<name>A0A2U1CMW5_9BURK</name>
<dbReference type="InterPro" id="IPR004360">
    <property type="entry name" value="Glyas_Fos-R_dOase_dom"/>
</dbReference>
<reference evidence="2 3" key="1">
    <citation type="submission" date="2018-04" db="EMBL/GenBank/DDBJ databases">
        <title>Genomic Encyclopedia of Type Strains, Phase IV (KMG-IV): sequencing the most valuable type-strain genomes for metagenomic binning, comparative biology and taxonomic classification.</title>
        <authorList>
            <person name="Goeker M."/>
        </authorList>
    </citation>
    <scope>NUCLEOTIDE SEQUENCE [LARGE SCALE GENOMIC DNA]</scope>
    <source>
        <strain evidence="2 3">DSM 10065</strain>
    </source>
</reference>
<dbReference type="OrthoDB" id="9804944at2"/>
<dbReference type="STRING" id="1231391.GCA_000308195_00555"/>
<accession>A0A2U1CMW5</accession>
<dbReference type="PROSITE" id="PS51819">
    <property type="entry name" value="VOC"/>
    <property type="match status" value="1"/>
</dbReference>
<sequence length="297" mass="33162">MTSHDTLAELRLHGVDHTARPTWKLKETVEFYRDTLGLPLIHTISARGWGPATHPDFLHFFFDSGKGSTIAFFYYLGSKEPEGMKDRPGQPPVPSDHLFDATHTSWLVDTKEELLAWKEKLEGKGVEVSSTTAHEVIESIYFRDPNGYFIEITRKLRPVDEIDATDAALTLEAAIRLEAEGGEPKAEQPSIDAVWNKKASLLEAELGGSAASARPAVRLYVLDVPEFASLVEDARGRSDCKVSPAGRNYLLIEAQDVLEFKRKTLNLKPAIWYGLFTGGLHGRIECFDRDKVRIAPE</sequence>
<feature type="domain" description="VOC" evidence="1">
    <location>
        <begin position="14"/>
        <end position="155"/>
    </location>
</feature>
<organism evidence="2 3">
    <name type="scientific">Pusillimonas noertemannii</name>
    <dbReference type="NCBI Taxonomy" id="305977"/>
    <lineage>
        <taxon>Bacteria</taxon>
        <taxon>Pseudomonadati</taxon>
        <taxon>Pseudomonadota</taxon>
        <taxon>Betaproteobacteria</taxon>
        <taxon>Burkholderiales</taxon>
        <taxon>Alcaligenaceae</taxon>
        <taxon>Pusillimonas</taxon>
    </lineage>
</organism>
<dbReference type="CDD" id="cd06587">
    <property type="entry name" value="VOC"/>
    <property type="match status" value="1"/>
</dbReference>
<dbReference type="Proteomes" id="UP000246145">
    <property type="component" value="Unassembled WGS sequence"/>
</dbReference>
<keyword evidence="3" id="KW-1185">Reference proteome</keyword>
<keyword evidence="2" id="KW-0560">Oxidoreductase</keyword>
<dbReference type="InterPro" id="IPR029068">
    <property type="entry name" value="Glyas_Bleomycin-R_OHBP_Dase"/>
</dbReference>
<dbReference type="InterPro" id="IPR037523">
    <property type="entry name" value="VOC_core"/>
</dbReference>
<dbReference type="RefSeq" id="WP_116518310.1">
    <property type="nucleotide sequence ID" value="NZ_JACCEX010000002.1"/>
</dbReference>
<evidence type="ECO:0000259" key="1">
    <source>
        <dbReference type="PROSITE" id="PS51819"/>
    </source>
</evidence>
<evidence type="ECO:0000313" key="3">
    <source>
        <dbReference type="Proteomes" id="UP000246145"/>
    </source>
</evidence>
<keyword evidence="2" id="KW-0456">Lyase</keyword>
<dbReference type="Gene3D" id="3.10.180.10">
    <property type="entry name" value="2,3-Dihydroxybiphenyl 1,2-Dioxygenase, domain 1"/>
    <property type="match status" value="1"/>
</dbReference>
<dbReference type="EMBL" id="QEKO01000002">
    <property type="protein sequence ID" value="PVY62348.1"/>
    <property type="molecule type" value="Genomic_DNA"/>
</dbReference>
<proteinExistence type="predicted"/>
<dbReference type="SUPFAM" id="SSF54593">
    <property type="entry name" value="Glyoxalase/Bleomycin resistance protein/Dihydroxybiphenyl dioxygenase"/>
    <property type="match status" value="1"/>
</dbReference>
<dbReference type="GO" id="GO:0016829">
    <property type="term" value="F:lyase activity"/>
    <property type="evidence" value="ECO:0007669"/>
    <property type="project" value="UniProtKB-KW"/>
</dbReference>
<comment type="caution">
    <text evidence="2">The sequence shown here is derived from an EMBL/GenBank/DDBJ whole genome shotgun (WGS) entry which is preliminary data.</text>
</comment>
<dbReference type="Pfam" id="PF00903">
    <property type="entry name" value="Glyoxalase"/>
    <property type="match status" value="1"/>
</dbReference>
<keyword evidence="2" id="KW-0223">Dioxygenase</keyword>